<gene>
    <name evidence="2" type="ORF">FsFDB2_13</name>
</gene>
<evidence type="ECO:0000256" key="1">
    <source>
        <dbReference type="SAM" id="Phobius"/>
    </source>
</evidence>
<protein>
    <submittedName>
        <fullName evidence="2">Uncharacterized protein</fullName>
    </submittedName>
</protein>
<evidence type="ECO:0000313" key="2">
    <source>
        <dbReference type="EMBL" id="AMB48911.1"/>
    </source>
</evidence>
<keyword evidence="1" id="KW-1133">Transmembrane helix</keyword>
<accession>A0A0Y0LVW6</accession>
<organism evidence="2">
    <name type="scientific">Gibberella subglutinans</name>
    <name type="common">Fusarium subglutinans</name>
    <dbReference type="NCBI Taxonomy" id="42677"/>
    <lineage>
        <taxon>Eukaryota</taxon>
        <taxon>Fungi</taxon>
        <taxon>Dikarya</taxon>
        <taxon>Ascomycota</taxon>
        <taxon>Pezizomycotina</taxon>
        <taxon>Sordariomycetes</taxon>
        <taxon>Hypocreomycetidae</taxon>
        <taxon>Hypocreales</taxon>
        <taxon>Nectriaceae</taxon>
        <taxon>Fusarium</taxon>
        <taxon>Fusarium fujikuroi species complex</taxon>
    </lineage>
</organism>
<keyword evidence="1" id="KW-0472">Membrane</keyword>
<name>A0A0Y0LVW6_GIBSU</name>
<dbReference type="EMBL" id="KU055637">
    <property type="protein sequence ID" value="AMB48911.1"/>
    <property type="molecule type" value="Genomic_DNA"/>
</dbReference>
<keyword evidence="1" id="KW-0812">Transmembrane</keyword>
<feature type="transmembrane region" description="Helical" evidence="1">
    <location>
        <begin position="20"/>
        <end position="43"/>
    </location>
</feature>
<dbReference type="AlphaFoldDB" id="A0A0Y0LVW6"/>
<reference evidence="2" key="1">
    <citation type="journal article" date="2016" name="PLoS ONE">
        <title>Two horizontally transferred xenobiotic resistance gene clusters associated with detoxification of benzoxazolinones by Fusarium species.</title>
        <authorList>
            <person name="Glenn A.E."/>
            <person name="Davis C.B."/>
            <person name="Gao M."/>
            <person name="Gold S.E."/>
            <person name="Mitchell T.R."/>
            <person name="Proctor R.H."/>
            <person name="Stewart J.E."/>
            <person name="Snook M.E."/>
        </authorList>
    </citation>
    <scope>NUCLEOTIDE SEQUENCE</scope>
    <source>
        <strain evidence="2">NSM 107</strain>
    </source>
</reference>
<proteinExistence type="predicted"/>
<sequence>MYDFKSFKTGTLGQKIKYGLHILIMILGFYMIVAGTYSVAVLIKEAFDTGAIAKVFDCADNSGFVQ</sequence>